<evidence type="ECO:0000256" key="1">
    <source>
        <dbReference type="SAM" id="Coils"/>
    </source>
</evidence>
<accession>A0A1A9EXK3</accession>
<feature type="coiled-coil region" evidence="1">
    <location>
        <begin position="72"/>
        <end position="110"/>
    </location>
</feature>
<evidence type="ECO:0000313" key="2">
    <source>
        <dbReference type="EMBL" id="ANG62470.1"/>
    </source>
</evidence>
<dbReference type="Proteomes" id="UP000078070">
    <property type="component" value="Chromosome"/>
</dbReference>
<dbReference type="EMBL" id="CP015839">
    <property type="protein sequence ID" value="ANG62470.1"/>
    <property type="molecule type" value="Genomic_DNA"/>
</dbReference>
<keyword evidence="1" id="KW-0175">Coiled coil</keyword>
<dbReference type="OrthoDB" id="6087362at2"/>
<proteinExistence type="predicted"/>
<reference evidence="2 3" key="2">
    <citation type="journal article" date="2018" name="Int. J. Syst. Evol. Microbiol.">
        <title>Marinobacterium aestuarii sp. nov., a benzene-degrading marine bacterium isolated from estuary sediment.</title>
        <authorList>
            <person name="Bae S.S."/>
            <person name="Jung J."/>
            <person name="Chung D."/>
            <person name="Baek K."/>
        </authorList>
    </citation>
    <scope>NUCLEOTIDE SEQUENCE [LARGE SCALE GENOMIC DNA]</scope>
    <source>
        <strain evidence="2 3">ST58-10</strain>
    </source>
</reference>
<dbReference type="RefSeq" id="WP_067380568.1">
    <property type="nucleotide sequence ID" value="NZ_CP015839.1"/>
</dbReference>
<dbReference type="KEGG" id="mars:A8C75_08190"/>
<dbReference type="STRING" id="1821621.A8C75_08190"/>
<dbReference type="AlphaFoldDB" id="A0A1A9EXK3"/>
<protein>
    <submittedName>
        <fullName evidence="2">Uncharacterized protein</fullName>
    </submittedName>
</protein>
<keyword evidence="3" id="KW-1185">Reference proteome</keyword>
<gene>
    <name evidence="2" type="ORF">A8C75_08190</name>
</gene>
<name>A0A1A9EXK3_9GAMM</name>
<evidence type="ECO:0000313" key="3">
    <source>
        <dbReference type="Proteomes" id="UP000078070"/>
    </source>
</evidence>
<sequence length="249" mass="28128">MVKPSRQILILTGASVLIAALATGGYFTYRKIQSQHAATQLELEQLGYTSTGQAPSSSQLKARMQSAAATPVQQLIYNLTEEKEKLTQANQTLQTQLDAAQEQVKSLQEYRQLNEYFAPKNFDQKIIQIESDLKSYLRRLPDADRFSDLQIDIMAIASAQEYRRFAQQNRLMLDQAEHDRIINDYLPGYAFCTGDAVEVAANNALEERMLAQYLRTKDTSLLSTALRQDFLAVIKPCQLALRQSLDTLL</sequence>
<reference evidence="3" key="1">
    <citation type="submission" date="2016-05" db="EMBL/GenBank/DDBJ databases">
        <authorList>
            <person name="Baek K."/>
            <person name="Yang S.-J."/>
        </authorList>
    </citation>
    <scope>NUCLEOTIDE SEQUENCE [LARGE SCALE GENOMIC DNA]</scope>
    <source>
        <strain evidence="3">ST58-10</strain>
    </source>
</reference>
<organism evidence="2 3">
    <name type="scientific">Marinobacterium aestuarii</name>
    <dbReference type="NCBI Taxonomy" id="1821621"/>
    <lineage>
        <taxon>Bacteria</taxon>
        <taxon>Pseudomonadati</taxon>
        <taxon>Pseudomonadota</taxon>
        <taxon>Gammaproteobacteria</taxon>
        <taxon>Oceanospirillales</taxon>
        <taxon>Oceanospirillaceae</taxon>
        <taxon>Marinobacterium</taxon>
    </lineage>
</organism>